<dbReference type="EMBL" id="AC128645">
    <property type="protein sequence ID" value="AAP05790.1"/>
    <property type="molecule type" value="Genomic_DNA"/>
</dbReference>
<evidence type="ECO:0008006" key="3">
    <source>
        <dbReference type="Google" id="ProtNLM"/>
    </source>
</evidence>
<proteinExistence type="predicted"/>
<organism evidence="1 2">
    <name type="scientific">Oryza sativa subsp. japonica</name>
    <name type="common">Rice</name>
    <dbReference type="NCBI Taxonomy" id="39947"/>
    <lineage>
        <taxon>Eukaryota</taxon>
        <taxon>Viridiplantae</taxon>
        <taxon>Streptophyta</taxon>
        <taxon>Embryophyta</taxon>
        <taxon>Tracheophyta</taxon>
        <taxon>Spermatophyta</taxon>
        <taxon>Magnoliopsida</taxon>
        <taxon>Liliopsida</taxon>
        <taxon>Poales</taxon>
        <taxon>Poaceae</taxon>
        <taxon>BOP clade</taxon>
        <taxon>Oryzoideae</taxon>
        <taxon>Oryzeae</taxon>
        <taxon>Oryzinae</taxon>
        <taxon>Oryza</taxon>
        <taxon>Oryza sativa</taxon>
    </lineage>
</organism>
<dbReference type="Proteomes" id="UP000000763">
    <property type="component" value="Chromosome 3"/>
</dbReference>
<name>Q10HP6_ORYSJ</name>
<dbReference type="AlphaFoldDB" id="Q10HP6"/>
<gene>
    <name evidence="1" type="ORF">OSJNBb0016P23.22</name>
</gene>
<reference evidence="2" key="2">
    <citation type="journal article" date="2008" name="Nucleic Acids Res.">
        <title>The rice annotation project database (RAP-DB): 2008 update.</title>
        <authorList>
            <consortium name="The rice annotation project (RAP)"/>
        </authorList>
    </citation>
    <scope>GENOME REANNOTATION</scope>
    <source>
        <strain evidence="2">cv. Nipponbare</strain>
    </source>
</reference>
<protein>
    <recommendedName>
        <fullName evidence="3">Retrotransposon protein, putative, Ty3-gypsy subclass</fullName>
    </recommendedName>
</protein>
<accession>Q10HP6</accession>
<reference evidence="2" key="1">
    <citation type="journal article" date="2005" name="Nature">
        <title>The map-based sequence of the rice genome.</title>
        <authorList>
            <consortium name="International rice genome sequencing project (IRGSP)"/>
            <person name="Matsumoto T."/>
            <person name="Wu J."/>
            <person name="Kanamori H."/>
            <person name="Katayose Y."/>
            <person name="Fujisawa M."/>
            <person name="Namiki N."/>
            <person name="Mizuno H."/>
            <person name="Yamamoto K."/>
            <person name="Antonio B.A."/>
            <person name="Baba T."/>
            <person name="Sakata K."/>
            <person name="Nagamura Y."/>
            <person name="Aoki H."/>
            <person name="Arikawa K."/>
            <person name="Arita K."/>
            <person name="Bito T."/>
            <person name="Chiden Y."/>
            <person name="Fujitsuka N."/>
            <person name="Fukunaka R."/>
            <person name="Hamada M."/>
            <person name="Harada C."/>
            <person name="Hayashi A."/>
            <person name="Hijishita S."/>
            <person name="Honda M."/>
            <person name="Hosokawa S."/>
            <person name="Ichikawa Y."/>
            <person name="Idonuma A."/>
            <person name="Iijima M."/>
            <person name="Ikeda M."/>
            <person name="Ikeno M."/>
            <person name="Ito K."/>
            <person name="Ito S."/>
            <person name="Ito T."/>
            <person name="Ito Y."/>
            <person name="Ito Y."/>
            <person name="Iwabuchi A."/>
            <person name="Kamiya K."/>
            <person name="Karasawa W."/>
            <person name="Kurita K."/>
            <person name="Katagiri S."/>
            <person name="Kikuta A."/>
            <person name="Kobayashi H."/>
            <person name="Kobayashi N."/>
            <person name="Machita K."/>
            <person name="Maehara T."/>
            <person name="Masukawa M."/>
            <person name="Mizubayashi T."/>
            <person name="Mukai Y."/>
            <person name="Nagasaki H."/>
            <person name="Nagata Y."/>
            <person name="Naito S."/>
            <person name="Nakashima M."/>
            <person name="Nakama Y."/>
            <person name="Nakamichi Y."/>
            <person name="Nakamura M."/>
            <person name="Meguro A."/>
            <person name="Negishi M."/>
            <person name="Ohta I."/>
            <person name="Ohta T."/>
            <person name="Okamoto M."/>
            <person name="Ono N."/>
            <person name="Saji S."/>
            <person name="Sakaguchi M."/>
            <person name="Sakai K."/>
            <person name="Shibata M."/>
            <person name="Shimokawa T."/>
            <person name="Song J."/>
            <person name="Takazaki Y."/>
            <person name="Terasawa K."/>
            <person name="Tsugane M."/>
            <person name="Tsuji K."/>
            <person name="Ueda S."/>
            <person name="Waki K."/>
            <person name="Yamagata H."/>
            <person name="Yamamoto M."/>
            <person name="Yamamoto S."/>
            <person name="Yamane H."/>
            <person name="Yoshiki S."/>
            <person name="Yoshihara R."/>
            <person name="Yukawa K."/>
            <person name="Zhong H."/>
            <person name="Yano M."/>
            <person name="Yuan Q."/>
            <person name="Ouyang S."/>
            <person name="Liu J."/>
            <person name="Jones K.M."/>
            <person name="Gansberger K."/>
            <person name="Moffat K."/>
            <person name="Hill J."/>
            <person name="Bera J."/>
            <person name="Fadrosh D."/>
            <person name="Jin S."/>
            <person name="Johri S."/>
            <person name="Kim M."/>
            <person name="Overton L."/>
            <person name="Reardon M."/>
            <person name="Tsitrin T."/>
            <person name="Vuong H."/>
            <person name="Weaver B."/>
            <person name="Ciecko A."/>
            <person name="Tallon L."/>
            <person name="Jackson J."/>
            <person name="Pai G."/>
            <person name="Aken S.V."/>
            <person name="Utterback T."/>
            <person name="Reidmuller S."/>
            <person name="Feldblyum T."/>
            <person name="Hsiao J."/>
            <person name="Zismann V."/>
            <person name="Iobst S."/>
            <person name="de Vazeille A.R."/>
            <person name="Buell C.R."/>
            <person name="Ying K."/>
            <person name="Li Y."/>
            <person name="Lu T."/>
            <person name="Huang Y."/>
            <person name="Zhao Q."/>
            <person name="Feng Q."/>
            <person name="Zhang L."/>
            <person name="Zhu J."/>
            <person name="Weng Q."/>
            <person name="Mu J."/>
            <person name="Lu Y."/>
            <person name="Fan D."/>
            <person name="Liu Y."/>
            <person name="Guan J."/>
            <person name="Zhang Y."/>
            <person name="Yu S."/>
            <person name="Liu X."/>
            <person name="Zhang Y."/>
            <person name="Hong G."/>
            <person name="Han B."/>
            <person name="Choisne N."/>
            <person name="Demange N."/>
            <person name="Orjeda G."/>
            <person name="Samain S."/>
            <person name="Cattolico L."/>
            <person name="Pelletier E."/>
            <person name="Couloux A."/>
            <person name="Segurens B."/>
            <person name="Wincker P."/>
            <person name="D'Hont A."/>
            <person name="Scarpelli C."/>
            <person name="Weissenbach J."/>
            <person name="Salanoubat M."/>
            <person name="Quetier F."/>
            <person name="Yu Y."/>
            <person name="Kim H.R."/>
            <person name="Rambo T."/>
            <person name="Currie J."/>
            <person name="Collura K."/>
            <person name="Luo M."/>
            <person name="Yang T."/>
            <person name="Ammiraju J.S.S."/>
            <person name="Engler F."/>
            <person name="Soderlund C."/>
            <person name="Wing R.A."/>
            <person name="Palmer L.E."/>
            <person name="de la Bastide M."/>
            <person name="Spiegel L."/>
            <person name="Nascimento L."/>
            <person name="Zutavern T."/>
            <person name="O'Shaughnessy A."/>
            <person name="Dike S."/>
            <person name="Dedhia N."/>
            <person name="Preston R."/>
            <person name="Balija V."/>
            <person name="McCombie W.R."/>
            <person name="Chow T."/>
            <person name="Chen H."/>
            <person name="Chung M."/>
            <person name="Chen C."/>
            <person name="Shaw J."/>
            <person name="Wu H."/>
            <person name="Hsiao K."/>
            <person name="Chao Y."/>
            <person name="Chu M."/>
            <person name="Cheng C."/>
            <person name="Hour A."/>
            <person name="Lee P."/>
            <person name="Lin S."/>
            <person name="Lin Y."/>
            <person name="Liou J."/>
            <person name="Liu S."/>
            <person name="Hsing Y."/>
            <person name="Raghuvanshi S."/>
            <person name="Mohanty A."/>
            <person name="Bharti A.K."/>
            <person name="Gaur A."/>
            <person name="Gupta V."/>
            <person name="Kumar D."/>
            <person name="Ravi V."/>
            <person name="Vij S."/>
            <person name="Kapur A."/>
            <person name="Khurana P."/>
            <person name="Khurana P."/>
            <person name="Khurana J.P."/>
            <person name="Tyagi A.K."/>
            <person name="Gaikwad K."/>
            <person name="Singh A."/>
            <person name="Dalal V."/>
            <person name="Srivastava S."/>
            <person name="Dixit A."/>
            <person name="Pal A.K."/>
            <person name="Ghazi I.A."/>
            <person name="Yadav M."/>
            <person name="Pandit A."/>
            <person name="Bhargava A."/>
            <person name="Sureshbabu K."/>
            <person name="Batra K."/>
            <person name="Sharma T.R."/>
            <person name="Mohapatra T."/>
            <person name="Singh N.K."/>
            <person name="Messing J."/>
            <person name="Nelson A.B."/>
            <person name="Fuks G."/>
            <person name="Kavchok S."/>
            <person name="Keizer G."/>
            <person name="Linton E."/>
            <person name="Llaca V."/>
            <person name="Song R."/>
            <person name="Tanyolac B."/>
            <person name="Young S."/>
            <person name="Ho-Il K."/>
            <person name="Hahn J.H."/>
            <person name="Sangsakoo G."/>
            <person name="Vanavichit A."/>
            <person name="de Mattos Luiz.A.T."/>
            <person name="Zimmer P.D."/>
            <person name="Malone G."/>
            <person name="Dellagostin O."/>
            <person name="de Oliveira A.C."/>
            <person name="Bevan M."/>
            <person name="Bancroft I."/>
            <person name="Minx P."/>
            <person name="Cordum H."/>
            <person name="Wilson R."/>
            <person name="Cheng Z."/>
            <person name="Jin W."/>
            <person name="Jiang J."/>
            <person name="Leong S.A."/>
            <person name="Iwama H."/>
            <person name="Gojobori T."/>
            <person name="Itoh T."/>
            <person name="Niimura Y."/>
            <person name="Fujii Y."/>
            <person name="Habara T."/>
            <person name="Sakai H."/>
            <person name="Sato Y."/>
            <person name="Wilson G."/>
            <person name="Kumar K."/>
            <person name="McCouch S."/>
            <person name="Juretic N."/>
            <person name="Hoen D."/>
            <person name="Wright S."/>
            <person name="Bruskiewich R."/>
            <person name="Bureau T."/>
            <person name="Miyao A."/>
            <person name="Hirochika H."/>
            <person name="Nishikawa T."/>
            <person name="Kadowaki K."/>
            <person name="Sugiura M."/>
            <person name="Burr B."/>
            <person name="Sasaki T."/>
        </authorList>
    </citation>
    <scope>NUCLEOTIDE SEQUENCE [LARGE SCALE GENOMIC DNA]</scope>
    <source>
        <strain evidence="2">cv. Nipponbare</strain>
    </source>
</reference>
<evidence type="ECO:0000313" key="1">
    <source>
        <dbReference type="EMBL" id="AAP05790.1"/>
    </source>
</evidence>
<evidence type="ECO:0000313" key="2">
    <source>
        <dbReference type="Proteomes" id="UP000000763"/>
    </source>
</evidence>
<sequence length="244" mass="27200">MGRSDGLSIVGQTGSLGISPGFHTTTSSTDFNYYSSPVNTVSHATPHVPNTYNDPNGGYSHDTRYGQYNNIVPQQPLFRPPNPPRPEIMEVRNRARENQKPYSDFYDVVPYPPNYKIPEFTKFSGEYSRTTYEHVDQFLAQCGRASSMNTYSVPYPQRFEVSNFTKFTGEDAITTIEHIGQFIEQCDASLMEQRPIDTSSVTCETISVTSIPKTGIVSDPLPVSSIDVDKKKGKSVIWGSSAQE</sequence>